<evidence type="ECO:0000256" key="1">
    <source>
        <dbReference type="ARBA" id="ARBA00004689"/>
    </source>
</evidence>
<dbReference type="PANTHER" id="PTHR10277">
    <property type="entry name" value="HOMOCITRATE SYNTHASE-RELATED"/>
    <property type="match status" value="1"/>
</dbReference>
<evidence type="ECO:0000313" key="12">
    <source>
        <dbReference type="Proteomes" id="UP000007488"/>
    </source>
</evidence>
<keyword evidence="7" id="KW-0464">Manganese</keyword>
<name>F0T2R0_SYNGF</name>
<dbReference type="EC" id="2.3.3.13" evidence="3"/>
<dbReference type="OrthoDB" id="9804858at2"/>
<feature type="domain" description="Pyruvate carboxyltransferase" evidence="10">
    <location>
        <begin position="4"/>
        <end position="266"/>
    </location>
</feature>
<dbReference type="PROSITE" id="PS00815">
    <property type="entry name" value="AIPM_HOMOCIT_SYNTH_1"/>
    <property type="match status" value="1"/>
</dbReference>
<keyword evidence="8" id="KW-0100">Branched-chain amino acid biosynthesis</keyword>
<dbReference type="HOGENOM" id="CLU_022158_3_1_9"/>
<dbReference type="GO" id="GO:0009098">
    <property type="term" value="P:L-leucine biosynthetic process"/>
    <property type="evidence" value="ECO:0007669"/>
    <property type="project" value="UniProtKB-KW"/>
</dbReference>
<dbReference type="CDD" id="cd07940">
    <property type="entry name" value="DRE_TIM_IPMS"/>
    <property type="match status" value="1"/>
</dbReference>
<dbReference type="Gene3D" id="1.10.238.260">
    <property type="match status" value="1"/>
</dbReference>
<dbReference type="KEGG" id="sgy:Sgly_2170"/>
<evidence type="ECO:0000256" key="6">
    <source>
        <dbReference type="ARBA" id="ARBA00022679"/>
    </source>
</evidence>
<evidence type="ECO:0000256" key="4">
    <source>
        <dbReference type="ARBA" id="ARBA00022430"/>
    </source>
</evidence>
<dbReference type="PANTHER" id="PTHR10277:SF9">
    <property type="entry name" value="2-ISOPROPYLMALATE SYNTHASE 1, CHLOROPLASTIC-RELATED"/>
    <property type="match status" value="1"/>
</dbReference>
<keyword evidence="11" id="KW-0012">Acyltransferase</keyword>
<proteinExistence type="inferred from homology"/>
<dbReference type="Gene3D" id="3.20.20.70">
    <property type="entry name" value="Aldolase class I"/>
    <property type="match status" value="1"/>
</dbReference>
<evidence type="ECO:0000256" key="8">
    <source>
        <dbReference type="ARBA" id="ARBA00023304"/>
    </source>
</evidence>
<keyword evidence="4" id="KW-0432">Leucine biosynthesis</keyword>
<gene>
    <name evidence="11" type="ordered locus">Sgly_2170</name>
</gene>
<dbReference type="InterPro" id="IPR050073">
    <property type="entry name" value="2-IPM_HCS-like"/>
</dbReference>
<dbReference type="FunFam" id="1.10.238.260:FF:000001">
    <property type="entry name" value="2-isopropylmalate synthase"/>
    <property type="match status" value="1"/>
</dbReference>
<dbReference type="EMBL" id="CP002547">
    <property type="protein sequence ID" value="ADY56459.1"/>
    <property type="molecule type" value="Genomic_DNA"/>
</dbReference>
<dbReference type="GO" id="GO:0003852">
    <property type="term" value="F:2-isopropylmalate synthase activity"/>
    <property type="evidence" value="ECO:0007669"/>
    <property type="project" value="UniProtKB-EC"/>
</dbReference>
<reference evidence="11 12" key="1">
    <citation type="journal article" date="2011" name="Stand. Genomic Sci.">
        <title>Complete genome sequence of Syntrophobotulus glycolicus type strain (FlGlyR).</title>
        <authorList>
            <person name="Han C."/>
            <person name="Mwirichia R."/>
            <person name="Chertkov O."/>
            <person name="Held B."/>
            <person name="Lapidus A."/>
            <person name="Nolan M."/>
            <person name="Lucas S."/>
            <person name="Hammon N."/>
            <person name="Deshpande S."/>
            <person name="Cheng J.F."/>
            <person name="Tapia R."/>
            <person name="Goodwin L."/>
            <person name="Pitluck S."/>
            <person name="Huntemann M."/>
            <person name="Liolios K."/>
            <person name="Ivanova N."/>
            <person name="Pagani I."/>
            <person name="Mavromatis K."/>
            <person name="Ovchinikova G."/>
            <person name="Pati A."/>
            <person name="Chen A."/>
            <person name="Palaniappan K."/>
            <person name="Land M."/>
            <person name="Hauser L."/>
            <person name="Brambilla E.M."/>
            <person name="Rohde M."/>
            <person name="Spring S."/>
            <person name="Sikorski J."/>
            <person name="Goker M."/>
            <person name="Woyke T."/>
            <person name="Bristow J."/>
            <person name="Eisen J.A."/>
            <person name="Markowitz V."/>
            <person name="Hugenholtz P."/>
            <person name="Kyrpides N.C."/>
            <person name="Klenk H.P."/>
            <person name="Detter J.C."/>
        </authorList>
    </citation>
    <scope>NUCLEOTIDE SEQUENCE [LARGE SCALE GENOMIC DNA]</scope>
    <source>
        <strain evidence="12">DSM 8271 / FlGlyR</strain>
    </source>
</reference>
<keyword evidence="5" id="KW-0028">Amino-acid biosynthesis</keyword>
<dbReference type="InterPro" id="IPR002034">
    <property type="entry name" value="AIPM/Hcit_synth_CS"/>
</dbReference>
<protein>
    <recommendedName>
        <fullName evidence="3">2-isopropylmalate synthase</fullName>
        <ecNumber evidence="3">2.3.3.13</ecNumber>
    </recommendedName>
</protein>
<dbReference type="AlphaFoldDB" id="F0T2R0"/>
<accession>F0T2R0</accession>
<comment type="pathway">
    <text evidence="1">Amino-acid biosynthesis; L-leucine biosynthesis; L-leucine from 3-methyl-2-oxobutanoate: step 1/4.</text>
</comment>
<evidence type="ECO:0000256" key="9">
    <source>
        <dbReference type="RuleBase" id="RU003523"/>
    </source>
</evidence>
<dbReference type="FunFam" id="3.20.20.70:FF:000010">
    <property type="entry name" value="2-isopropylmalate synthase"/>
    <property type="match status" value="1"/>
</dbReference>
<organism evidence="11 12">
    <name type="scientific">Syntrophobotulus glycolicus (strain DSM 8271 / FlGlyR)</name>
    <dbReference type="NCBI Taxonomy" id="645991"/>
    <lineage>
        <taxon>Bacteria</taxon>
        <taxon>Bacillati</taxon>
        <taxon>Bacillota</taxon>
        <taxon>Clostridia</taxon>
        <taxon>Eubacteriales</taxon>
        <taxon>Desulfitobacteriaceae</taxon>
        <taxon>Syntrophobotulus</taxon>
    </lineage>
</organism>
<dbReference type="STRING" id="645991.Sgly_2170"/>
<evidence type="ECO:0000313" key="11">
    <source>
        <dbReference type="EMBL" id="ADY56459.1"/>
    </source>
</evidence>
<dbReference type="eggNOG" id="COG0119">
    <property type="taxonomic scope" value="Bacteria"/>
</dbReference>
<evidence type="ECO:0000256" key="3">
    <source>
        <dbReference type="ARBA" id="ARBA00012973"/>
    </source>
</evidence>
<dbReference type="NCBIfam" id="NF002086">
    <property type="entry name" value="PRK00915.1-3"/>
    <property type="match status" value="1"/>
</dbReference>
<dbReference type="Pfam" id="PF22617">
    <property type="entry name" value="HCS_D2"/>
    <property type="match status" value="1"/>
</dbReference>
<reference evidence="12" key="2">
    <citation type="submission" date="2011-02" db="EMBL/GenBank/DDBJ databases">
        <title>The complete genome of Syntrophobotulus glycolicus DSM 8271.</title>
        <authorList>
            <person name="Lucas S."/>
            <person name="Copeland A."/>
            <person name="Lapidus A."/>
            <person name="Bruce D."/>
            <person name="Goodwin L."/>
            <person name="Pitluck S."/>
            <person name="Kyrpides N."/>
            <person name="Mavromatis K."/>
            <person name="Pagani I."/>
            <person name="Ivanova N."/>
            <person name="Mikhailova N."/>
            <person name="Chertkov O."/>
            <person name="Held B."/>
            <person name="Detter J.C."/>
            <person name="Tapia R."/>
            <person name="Han C."/>
            <person name="Land M."/>
            <person name="Hauser L."/>
            <person name="Markowitz V."/>
            <person name="Cheng J.-F."/>
            <person name="Hugenholtz P."/>
            <person name="Woyke T."/>
            <person name="Wu D."/>
            <person name="Spring S."/>
            <person name="Schroeder M."/>
            <person name="Brambilla E."/>
            <person name="Klenk H.-P."/>
            <person name="Eisen J.A."/>
        </authorList>
    </citation>
    <scope>NUCLEOTIDE SEQUENCE [LARGE SCALE GENOMIC DNA]</scope>
    <source>
        <strain evidence="12">DSM 8271 / FlGlyR</strain>
    </source>
</reference>
<sequence length="384" mass="42539">MKKLYFFDTTLRDGEQSLGITLNVRQKLQIAEQLVRLGVDIIEAGFPVSSPGDYEAVKEISKNIKGAVICGLTRCVQADIDLCAEALKYAENPRIHTGIAVSDLHMEKKLHLKPEEVIDLACACVKHAKTYCHDVEFYAEDAFRSDRNFLARILQEVIKAGATVINIPDTVGYATPWEFGELISFVKNTVENIDQAIISIHCHNDLGMATANSMAGLFAGATQIEGTINGIGERAGNTSLEEVIMALHSKKKEYPFALNIHTREITATSSLVSRITGIPIPYHKPIVGPNAFKHASGIHQDGILKERETYEIIDPATIGASQNQIILTARSGKHALRHKLFELGYRPESNQLDRLYGDFIQIADQKNEIFDQDLHTLMNSHPGH</sequence>
<keyword evidence="6 9" id="KW-0808">Transferase</keyword>
<dbReference type="PROSITE" id="PS50991">
    <property type="entry name" value="PYR_CT"/>
    <property type="match status" value="1"/>
</dbReference>
<evidence type="ECO:0000256" key="5">
    <source>
        <dbReference type="ARBA" id="ARBA00022605"/>
    </source>
</evidence>
<dbReference type="SUPFAM" id="SSF51569">
    <property type="entry name" value="Aldolase"/>
    <property type="match status" value="1"/>
</dbReference>
<dbReference type="InterPro" id="IPR000891">
    <property type="entry name" value="PYR_CT"/>
</dbReference>
<keyword evidence="12" id="KW-1185">Reference proteome</keyword>
<dbReference type="Proteomes" id="UP000007488">
    <property type="component" value="Chromosome"/>
</dbReference>
<evidence type="ECO:0000256" key="7">
    <source>
        <dbReference type="ARBA" id="ARBA00023211"/>
    </source>
</evidence>
<evidence type="ECO:0000256" key="2">
    <source>
        <dbReference type="ARBA" id="ARBA00009396"/>
    </source>
</evidence>
<dbReference type="InterPro" id="IPR013785">
    <property type="entry name" value="Aldolase_TIM"/>
</dbReference>
<evidence type="ECO:0000259" key="10">
    <source>
        <dbReference type="PROSITE" id="PS50991"/>
    </source>
</evidence>
<dbReference type="PROSITE" id="PS00816">
    <property type="entry name" value="AIPM_HOMOCIT_SYNTH_2"/>
    <property type="match status" value="1"/>
</dbReference>
<dbReference type="InterPro" id="IPR054691">
    <property type="entry name" value="LeuA/HCS_post-cat"/>
</dbReference>
<comment type="similarity">
    <text evidence="2">Belongs to the alpha-IPM synthase/homocitrate synthase family. LeuA type 1 subfamily.</text>
</comment>
<dbReference type="Pfam" id="PF00682">
    <property type="entry name" value="HMGL-like"/>
    <property type="match status" value="1"/>
</dbReference>